<evidence type="ECO:0000256" key="1">
    <source>
        <dbReference type="ARBA" id="ARBA00004613"/>
    </source>
</evidence>
<accession>A0A444UKE4</accession>
<dbReference type="PROSITE" id="PS00484">
    <property type="entry name" value="THYROGLOBULIN_1_1"/>
    <property type="match status" value="1"/>
</dbReference>
<evidence type="ECO:0000256" key="3">
    <source>
        <dbReference type="ARBA" id="ARBA00022729"/>
    </source>
</evidence>
<dbReference type="PANTHER" id="PTHR14093:SF19">
    <property type="entry name" value="THYROGLOBULIN"/>
    <property type="match status" value="1"/>
</dbReference>
<dbReference type="SUPFAM" id="SSF57610">
    <property type="entry name" value="Thyroglobulin type-1 domain"/>
    <property type="match status" value="1"/>
</dbReference>
<dbReference type="GO" id="GO:0005615">
    <property type="term" value="C:extracellular space"/>
    <property type="evidence" value="ECO:0007669"/>
    <property type="project" value="TreeGrafter"/>
</dbReference>
<dbReference type="InterPro" id="IPR036857">
    <property type="entry name" value="Thyroglobulin_1_sf"/>
</dbReference>
<dbReference type="SMART" id="SM00211">
    <property type="entry name" value="TY"/>
    <property type="match status" value="1"/>
</dbReference>
<feature type="domain" description="Thyroglobulin type-1" evidence="7">
    <location>
        <begin position="21"/>
        <end position="82"/>
    </location>
</feature>
<keyword evidence="5" id="KW-0325">Glycoprotein</keyword>
<dbReference type="Pfam" id="PF00086">
    <property type="entry name" value="Thyroglobulin_1"/>
    <property type="match status" value="1"/>
</dbReference>
<dbReference type="Gene3D" id="4.10.800.10">
    <property type="entry name" value="Thyroglobulin type-1"/>
    <property type="match status" value="1"/>
</dbReference>
<dbReference type="PANTHER" id="PTHR14093">
    <property type="entry name" value="HLA CLASS II GAMMA CHAIN"/>
    <property type="match status" value="1"/>
</dbReference>
<dbReference type="InterPro" id="IPR000716">
    <property type="entry name" value="Thyroglobulin_1"/>
</dbReference>
<dbReference type="EMBL" id="SCEB01214381">
    <property type="protein sequence ID" value="RXM35662.1"/>
    <property type="molecule type" value="Genomic_DNA"/>
</dbReference>
<keyword evidence="9" id="KW-1185">Reference proteome</keyword>
<keyword evidence="3" id="KW-0732">Signal</keyword>
<sequence length="244" mass="27001">MYHILQRRFLGVQLAMSIQFRSVCETERSVAVQAGSVFVPSCGEGGNYKPMQCQDGGHCWCVDSSGKEIFGSRQQGGIPDRAGFFSQHDIVSTPEASDENLPLSPCSPDLKELFVKSGLLLSLPEFSKSNVEVVLGEVIRGMFPSKEMALKALRLTTNPKRLQENLFGGKFLRNVCQFNFTGAVGPRGTFSFKQIFQQIGLTEKPNGGDFVQLAKLFFSEEDSLLTEQEILNLDQKIRDGFVGM</sequence>
<evidence type="ECO:0000313" key="9">
    <source>
        <dbReference type="Proteomes" id="UP000289886"/>
    </source>
</evidence>
<organism evidence="8 9">
    <name type="scientific">Acipenser ruthenus</name>
    <name type="common">Sterlet sturgeon</name>
    <dbReference type="NCBI Taxonomy" id="7906"/>
    <lineage>
        <taxon>Eukaryota</taxon>
        <taxon>Metazoa</taxon>
        <taxon>Chordata</taxon>
        <taxon>Craniata</taxon>
        <taxon>Vertebrata</taxon>
        <taxon>Euteleostomi</taxon>
        <taxon>Actinopterygii</taxon>
        <taxon>Chondrostei</taxon>
        <taxon>Acipenseriformes</taxon>
        <taxon>Acipenseridae</taxon>
        <taxon>Acipenser</taxon>
    </lineage>
</organism>
<reference evidence="8 9" key="1">
    <citation type="submission" date="2019-01" db="EMBL/GenBank/DDBJ databases">
        <title>Draft Genome and Complete Hox-Cluster Characterization of the Sterlet Sturgeon (Acipenser ruthenus).</title>
        <authorList>
            <person name="Wei Q."/>
        </authorList>
    </citation>
    <scope>NUCLEOTIDE SEQUENCE [LARGE SCALE GENOMIC DNA]</scope>
    <source>
        <strain evidence="8">WHYD16114868_AA</strain>
        <tissue evidence="8">Blood</tissue>
    </source>
</reference>
<dbReference type="PROSITE" id="PS51162">
    <property type="entry name" value="THYROGLOBULIN_1_2"/>
    <property type="match status" value="1"/>
</dbReference>
<dbReference type="CDD" id="cd00191">
    <property type="entry name" value="TY"/>
    <property type="match status" value="1"/>
</dbReference>
<keyword evidence="2" id="KW-0964">Secreted</keyword>
<gene>
    <name evidence="8" type="ORF">EOD39_3966</name>
</gene>
<comment type="caution">
    <text evidence="6">Lacks conserved residue(s) required for the propagation of feature annotation.</text>
</comment>
<comment type="caution">
    <text evidence="8">The sequence shown here is derived from an EMBL/GenBank/DDBJ whole genome shotgun (WGS) entry which is preliminary data.</text>
</comment>
<dbReference type="AlphaFoldDB" id="A0A444UKE4"/>
<dbReference type="InterPro" id="IPR052001">
    <property type="entry name" value="MHC-II_Gamma/Thyroglobulin"/>
</dbReference>
<dbReference type="Proteomes" id="UP000289886">
    <property type="component" value="Unassembled WGS sequence"/>
</dbReference>
<protein>
    <recommendedName>
        <fullName evidence="7">Thyroglobulin type-1 domain-containing protein</fullName>
    </recommendedName>
</protein>
<proteinExistence type="predicted"/>
<comment type="subcellular location">
    <subcellularLocation>
        <location evidence="1">Secreted</location>
    </subcellularLocation>
</comment>
<evidence type="ECO:0000256" key="6">
    <source>
        <dbReference type="PROSITE-ProRule" id="PRU00500"/>
    </source>
</evidence>
<evidence type="ECO:0000259" key="7">
    <source>
        <dbReference type="PROSITE" id="PS51162"/>
    </source>
</evidence>
<name>A0A444UKE4_ACIRT</name>
<evidence type="ECO:0000313" key="8">
    <source>
        <dbReference type="EMBL" id="RXM35662.1"/>
    </source>
</evidence>
<dbReference type="GO" id="GO:0006590">
    <property type="term" value="P:thyroid hormone generation"/>
    <property type="evidence" value="ECO:0007669"/>
    <property type="project" value="TreeGrafter"/>
</dbReference>
<keyword evidence="4" id="KW-1015">Disulfide bond</keyword>
<evidence type="ECO:0000256" key="5">
    <source>
        <dbReference type="ARBA" id="ARBA00023180"/>
    </source>
</evidence>
<evidence type="ECO:0000256" key="2">
    <source>
        <dbReference type="ARBA" id="ARBA00022525"/>
    </source>
</evidence>
<evidence type="ECO:0000256" key="4">
    <source>
        <dbReference type="ARBA" id="ARBA00023157"/>
    </source>
</evidence>